<gene>
    <name evidence="1" type="ORF">WG929_03890</name>
</gene>
<comment type="caution">
    <text evidence="1">The sequence shown here is derived from an EMBL/GenBank/DDBJ whole genome shotgun (WGS) entry which is preliminary data.</text>
</comment>
<protein>
    <submittedName>
        <fullName evidence="1">Uncharacterized protein</fullName>
    </submittedName>
</protein>
<accession>A0ABW8NF23</accession>
<dbReference type="Proteomes" id="UP001620597">
    <property type="component" value="Unassembled WGS sequence"/>
</dbReference>
<evidence type="ECO:0000313" key="2">
    <source>
        <dbReference type="Proteomes" id="UP001620597"/>
    </source>
</evidence>
<evidence type="ECO:0000313" key="1">
    <source>
        <dbReference type="EMBL" id="MFK4751546.1"/>
    </source>
</evidence>
<organism evidence="1 2">
    <name type="scientific">Oceanobacter antarcticus</name>
    <dbReference type="NCBI Taxonomy" id="3133425"/>
    <lineage>
        <taxon>Bacteria</taxon>
        <taxon>Pseudomonadati</taxon>
        <taxon>Pseudomonadota</taxon>
        <taxon>Gammaproteobacteria</taxon>
        <taxon>Oceanospirillales</taxon>
        <taxon>Oceanospirillaceae</taxon>
        <taxon>Oceanobacter</taxon>
    </lineage>
</organism>
<sequence length="212" mass="23394">MAVARPVTDSGIFRLIKETLANREDIQILFYSDAYLCSTNQFLTLLGSSKHYLVNNVSITRILSGVEGEYKVVALKADSPIRERARSTGRPVDELLWQAGCRLSRGRLLTGCSSHDIAFLVQWPNFTRVHRSPNALRIAALWSGRPVALDVTARLLNIPLTEVYQFYSAARLAGYVETLSRPGTNSITSTAAGQLANDDGVLKRLVGRLMSL</sequence>
<keyword evidence="2" id="KW-1185">Reference proteome</keyword>
<name>A0ABW8NF23_9GAMM</name>
<proteinExistence type="predicted"/>
<dbReference type="RefSeq" id="WP_416204991.1">
    <property type="nucleotide sequence ID" value="NZ_JBBKTX010000003.1"/>
</dbReference>
<dbReference type="EMBL" id="JBBKTX010000003">
    <property type="protein sequence ID" value="MFK4751546.1"/>
    <property type="molecule type" value="Genomic_DNA"/>
</dbReference>
<reference evidence="1 2" key="1">
    <citation type="submission" date="2024-03" db="EMBL/GenBank/DDBJ databases">
        <title>High-quality draft genome sequence of Oceanobacter sp. wDCs-4.</title>
        <authorList>
            <person name="Dong C."/>
        </authorList>
    </citation>
    <scope>NUCLEOTIDE SEQUENCE [LARGE SCALE GENOMIC DNA]</scope>
    <source>
        <strain evidence="2">wDCs-4</strain>
    </source>
</reference>